<dbReference type="RefSeq" id="WP_336596531.1">
    <property type="nucleotide sequence ID" value="NZ_JACFYJ010000002.1"/>
</dbReference>
<sequence length="181" mass="21505">MDHRLLKKYREYANTEEALAVLFVKKHLTQAKGHWVDVVDCQRYEMSSDSLHFRFVVGALYERRIQPQYPPRSSYTINGKFDEHTYYLMARAITWETAHNDIEQQKSKRVKPLKFEITGVSYDKNRNNKAYFREDAPREIKALAANLYDRTDPLWDKAVQYINAPEFVYEVRQARIILHGT</sequence>
<evidence type="ECO:0000313" key="2">
    <source>
        <dbReference type="Proteomes" id="UP001386437"/>
    </source>
</evidence>
<proteinExistence type="predicted"/>
<name>A0ABU8IKR9_9BURK</name>
<keyword evidence="2" id="KW-1185">Reference proteome</keyword>
<gene>
    <name evidence="1" type="ORF">H3V53_02295</name>
</gene>
<dbReference type="EMBL" id="JACFYJ010000002">
    <property type="protein sequence ID" value="MEI5996081.1"/>
    <property type="molecule type" value="Genomic_DNA"/>
</dbReference>
<accession>A0ABU8IKR9</accession>
<evidence type="ECO:0000313" key="1">
    <source>
        <dbReference type="EMBL" id="MEI5996081.1"/>
    </source>
</evidence>
<comment type="caution">
    <text evidence="1">The sequence shown here is derived from an EMBL/GenBank/DDBJ whole genome shotgun (WGS) entry which is preliminary data.</text>
</comment>
<protein>
    <submittedName>
        <fullName evidence="1">Uncharacterized protein</fullName>
    </submittedName>
</protein>
<dbReference type="Proteomes" id="UP001386437">
    <property type="component" value="Unassembled WGS sequence"/>
</dbReference>
<organism evidence="1 2">
    <name type="scientific">Paraburkholderia bengalensis</name>
    <dbReference type="NCBI Taxonomy" id="2747562"/>
    <lineage>
        <taxon>Bacteria</taxon>
        <taxon>Pseudomonadati</taxon>
        <taxon>Pseudomonadota</taxon>
        <taxon>Betaproteobacteria</taxon>
        <taxon>Burkholderiales</taxon>
        <taxon>Burkholderiaceae</taxon>
        <taxon>Paraburkholderia</taxon>
    </lineage>
</organism>
<reference evidence="1 2" key="1">
    <citation type="journal article" date="2022" name="Arch. Microbiol.">
        <title>Paraburkholderia bengalensis sp. nov. isolated from roots of Oryza sativa, IR64.</title>
        <authorList>
            <person name="Nag P."/>
            <person name="Mondal N."/>
            <person name="Sarkar J."/>
            <person name="Das S."/>
        </authorList>
    </citation>
    <scope>NUCLEOTIDE SEQUENCE [LARGE SCALE GENOMIC DNA]</scope>
    <source>
        <strain evidence="1 2">IR64_4_BI</strain>
    </source>
</reference>